<evidence type="ECO:0000313" key="11">
    <source>
        <dbReference type="Proteomes" id="UP000297839"/>
    </source>
</evidence>
<feature type="transmembrane region" description="Helical" evidence="7">
    <location>
        <begin position="93"/>
        <end position="112"/>
    </location>
</feature>
<dbReference type="Pfam" id="PF00072">
    <property type="entry name" value="Response_reg"/>
    <property type="match status" value="1"/>
</dbReference>
<dbReference type="EMBL" id="SMLK01000001">
    <property type="protein sequence ID" value="TFZ07764.1"/>
    <property type="molecule type" value="Genomic_DNA"/>
</dbReference>
<dbReference type="Pfam" id="PF02518">
    <property type="entry name" value="HATPase_c"/>
    <property type="match status" value="1"/>
</dbReference>
<gene>
    <name evidence="10" type="ORF">EZ216_00945</name>
</gene>
<evidence type="ECO:0000259" key="8">
    <source>
        <dbReference type="PROSITE" id="PS50109"/>
    </source>
</evidence>
<dbReference type="PROSITE" id="PS50109">
    <property type="entry name" value="HIS_KIN"/>
    <property type="match status" value="1"/>
</dbReference>
<dbReference type="GO" id="GO:0005886">
    <property type="term" value="C:plasma membrane"/>
    <property type="evidence" value="ECO:0007669"/>
    <property type="project" value="TreeGrafter"/>
</dbReference>
<dbReference type="InterPro" id="IPR036097">
    <property type="entry name" value="HisK_dim/P_sf"/>
</dbReference>
<dbReference type="PROSITE" id="PS50110">
    <property type="entry name" value="RESPONSE_REGULATORY"/>
    <property type="match status" value="1"/>
</dbReference>
<keyword evidence="11" id="KW-1185">Reference proteome</keyword>
<evidence type="ECO:0000259" key="9">
    <source>
        <dbReference type="PROSITE" id="PS50110"/>
    </source>
</evidence>
<evidence type="ECO:0000256" key="5">
    <source>
        <dbReference type="ARBA" id="ARBA00022777"/>
    </source>
</evidence>
<name>A0A4Z0C9V7_9BURK</name>
<dbReference type="Gene3D" id="3.40.50.2300">
    <property type="match status" value="1"/>
</dbReference>
<dbReference type="SUPFAM" id="SSF55874">
    <property type="entry name" value="ATPase domain of HSP90 chaperone/DNA topoisomerase II/histidine kinase"/>
    <property type="match status" value="1"/>
</dbReference>
<keyword evidence="7" id="KW-0812">Transmembrane</keyword>
<dbReference type="Pfam" id="PF00512">
    <property type="entry name" value="HisKA"/>
    <property type="match status" value="1"/>
</dbReference>
<evidence type="ECO:0000256" key="2">
    <source>
        <dbReference type="ARBA" id="ARBA00012438"/>
    </source>
</evidence>
<feature type="domain" description="Response regulatory" evidence="9">
    <location>
        <begin position="476"/>
        <end position="591"/>
    </location>
</feature>
<proteinExistence type="predicted"/>
<keyword evidence="5" id="KW-0418">Kinase</keyword>
<dbReference type="InterPro" id="IPR004358">
    <property type="entry name" value="Sig_transdc_His_kin-like_C"/>
</dbReference>
<dbReference type="FunFam" id="3.30.565.10:FF:000049">
    <property type="entry name" value="Two-component sensor histidine kinase"/>
    <property type="match status" value="1"/>
</dbReference>
<dbReference type="PRINTS" id="PR00344">
    <property type="entry name" value="BCTRLSENSOR"/>
</dbReference>
<dbReference type="PANTHER" id="PTHR43047">
    <property type="entry name" value="TWO-COMPONENT HISTIDINE PROTEIN KINASE"/>
    <property type="match status" value="1"/>
</dbReference>
<sequence length="603" mass="64105">MHDHRTVWRLAEGRMLAEQLRLLLGNVGSSVLPGVLLALLLAAFLRGDGDAHALELWCAAVIAVKLYSAWVARRMLDTATAIDDSRARRIARGQMLLNAVDAMAWGALAWVALDHASLGGSVLVVAVLAAVAGGSMSSLSPVLPVFVVFMLVEFCTVAGKLLLTGEPAYRILGIAGVLYTATLLGQARNSARASRAAIELRFENESLIGQLHVEVSRARRAEQLASEANQAKSRFLAAASHDLRQPVHAQGLFLGLLGRSELTLSQRTLLESAVAASRACSDMLDTLLDFSRIEAGVVEAQPRAFHLQPLLHQIERELAPQANAKGLVYRSRETHAAVLSDPALVDLIVRNLVSNAIRYTGGGGVLVACRARGRDVALEVWDTGIGIEPAQQRDVFLEFHQLGNPERDRRKGLGLGLAIAQGLARTLGSELSLSSRPGRGSVFRLVLPAVHGATLPVPPMALAADRPGLQRLPPVRVLVVDDDETVRAGMQLLLRDWGCDCEAVDGIEAALALAGAWAPQLVVSDYRLRGGRTGIEAIAALRAACGPDLPALLLTGDTAPHRLREASATGLPLLHKPAPPAELHRSIAALLADARPGPITSAP</sequence>
<dbReference type="SMART" id="SM00387">
    <property type="entry name" value="HATPase_c"/>
    <property type="match status" value="1"/>
</dbReference>
<dbReference type="SMART" id="SM00448">
    <property type="entry name" value="REC"/>
    <property type="match status" value="1"/>
</dbReference>
<evidence type="ECO:0000256" key="1">
    <source>
        <dbReference type="ARBA" id="ARBA00000085"/>
    </source>
</evidence>
<dbReference type="SUPFAM" id="SSF47384">
    <property type="entry name" value="Homodimeric domain of signal transducing histidine kinase"/>
    <property type="match status" value="1"/>
</dbReference>
<evidence type="ECO:0000313" key="10">
    <source>
        <dbReference type="EMBL" id="TFZ07764.1"/>
    </source>
</evidence>
<dbReference type="InterPro" id="IPR001789">
    <property type="entry name" value="Sig_transdc_resp-reg_receiver"/>
</dbReference>
<feature type="transmembrane region" description="Helical" evidence="7">
    <location>
        <begin position="20"/>
        <end position="45"/>
    </location>
</feature>
<dbReference type="CDD" id="cd00082">
    <property type="entry name" value="HisKA"/>
    <property type="match status" value="1"/>
</dbReference>
<feature type="domain" description="Histidine kinase" evidence="8">
    <location>
        <begin position="238"/>
        <end position="451"/>
    </location>
</feature>
<dbReference type="Proteomes" id="UP000297839">
    <property type="component" value="Unassembled WGS sequence"/>
</dbReference>
<comment type="catalytic activity">
    <reaction evidence="1">
        <text>ATP + protein L-histidine = ADP + protein N-phospho-L-histidine.</text>
        <dbReference type="EC" id="2.7.13.3"/>
    </reaction>
</comment>
<comment type="caution">
    <text evidence="10">The sequence shown here is derived from an EMBL/GenBank/DDBJ whole genome shotgun (WGS) entry which is preliminary data.</text>
</comment>
<evidence type="ECO:0000256" key="3">
    <source>
        <dbReference type="ARBA" id="ARBA00022553"/>
    </source>
</evidence>
<dbReference type="EC" id="2.7.13.3" evidence="2"/>
<evidence type="ECO:0000256" key="4">
    <source>
        <dbReference type="ARBA" id="ARBA00022679"/>
    </source>
</evidence>
<dbReference type="AlphaFoldDB" id="A0A4Z0C9V7"/>
<feature type="transmembrane region" description="Helical" evidence="7">
    <location>
        <begin position="142"/>
        <end position="162"/>
    </location>
</feature>
<dbReference type="InterPro" id="IPR036890">
    <property type="entry name" value="HATPase_C_sf"/>
</dbReference>
<dbReference type="Gene3D" id="1.10.287.130">
    <property type="match status" value="1"/>
</dbReference>
<feature type="transmembrane region" description="Helical" evidence="7">
    <location>
        <begin position="118"/>
        <end position="135"/>
    </location>
</feature>
<dbReference type="InterPro" id="IPR005467">
    <property type="entry name" value="His_kinase_dom"/>
</dbReference>
<dbReference type="PANTHER" id="PTHR43047:SF9">
    <property type="entry name" value="HISTIDINE KINASE"/>
    <property type="match status" value="1"/>
</dbReference>
<dbReference type="RefSeq" id="WP_135247701.1">
    <property type="nucleotide sequence ID" value="NZ_SMLK01000001.1"/>
</dbReference>
<dbReference type="CDD" id="cd00156">
    <property type="entry name" value="REC"/>
    <property type="match status" value="1"/>
</dbReference>
<dbReference type="InterPro" id="IPR003661">
    <property type="entry name" value="HisK_dim/P_dom"/>
</dbReference>
<dbReference type="GO" id="GO:0009927">
    <property type="term" value="F:histidine phosphotransfer kinase activity"/>
    <property type="evidence" value="ECO:0007669"/>
    <property type="project" value="TreeGrafter"/>
</dbReference>
<keyword evidence="3 6" id="KW-0597">Phosphoprotein</keyword>
<feature type="transmembrane region" description="Helical" evidence="7">
    <location>
        <begin position="51"/>
        <end position="72"/>
    </location>
</feature>
<keyword evidence="7" id="KW-1133">Transmembrane helix</keyword>
<dbReference type="GO" id="GO:0000155">
    <property type="term" value="F:phosphorelay sensor kinase activity"/>
    <property type="evidence" value="ECO:0007669"/>
    <property type="project" value="InterPro"/>
</dbReference>
<protein>
    <recommendedName>
        <fullName evidence="2">histidine kinase</fullName>
        <ecNumber evidence="2">2.7.13.3</ecNumber>
    </recommendedName>
</protein>
<dbReference type="OrthoDB" id="6114847at2"/>
<dbReference type="InterPro" id="IPR003594">
    <property type="entry name" value="HATPase_dom"/>
</dbReference>
<feature type="modified residue" description="4-aspartylphosphate" evidence="6">
    <location>
        <position position="525"/>
    </location>
</feature>
<organism evidence="10 11">
    <name type="scientific">Ramlibacter humi</name>
    <dbReference type="NCBI Taxonomy" id="2530451"/>
    <lineage>
        <taxon>Bacteria</taxon>
        <taxon>Pseudomonadati</taxon>
        <taxon>Pseudomonadota</taxon>
        <taxon>Betaproteobacteria</taxon>
        <taxon>Burkholderiales</taxon>
        <taxon>Comamonadaceae</taxon>
        <taxon>Ramlibacter</taxon>
    </lineage>
</organism>
<accession>A0A4Z0C9V7</accession>
<dbReference type="Gene3D" id="3.30.565.10">
    <property type="entry name" value="Histidine kinase-like ATPase, C-terminal domain"/>
    <property type="match status" value="1"/>
</dbReference>
<evidence type="ECO:0000256" key="6">
    <source>
        <dbReference type="PROSITE-ProRule" id="PRU00169"/>
    </source>
</evidence>
<keyword evidence="7" id="KW-0472">Membrane</keyword>
<dbReference type="SMART" id="SM00388">
    <property type="entry name" value="HisKA"/>
    <property type="match status" value="1"/>
</dbReference>
<keyword evidence="4" id="KW-0808">Transferase</keyword>
<evidence type="ECO:0000256" key="7">
    <source>
        <dbReference type="SAM" id="Phobius"/>
    </source>
</evidence>
<dbReference type="SUPFAM" id="SSF52172">
    <property type="entry name" value="CheY-like"/>
    <property type="match status" value="1"/>
</dbReference>
<dbReference type="InterPro" id="IPR011006">
    <property type="entry name" value="CheY-like_superfamily"/>
</dbReference>
<reference evidence="10 11" key="1">
    <citation type="submission" date="2019-03" db="EMBL/GenBank/DDBJ databases">
        <title>Ramlibacter sp. 18x22-1, whole genome shotgun sequence.</title>
        <authorList>
            <person name="Zhang X."/>
            <person name="Feng G."/>
            <person name="Zhu H."/>
        </authorList>
    </citation>
    <scope>NUCLEOTIDE SEQUENCE [LARGE SCALE GENOMIC DNA]</scope>
    <source>
        <strain evidence="10 11">18x22-1</strain>
    </source>
</reference>